<dbReference type="EMBL" id="JARQWQ010000175">
    <property type="protein sequence ID" value="KAK2547622.1"/>
    <property type="molecule type" value="Genomic_DNA"/>
</dbReference>
<dbReference type="Proteomes" id="UP001249851">
    <property type="component" value="Unassembled WGS sequence"/>
</dbReference>
<reference evidence="2" key="1">
    <citation type="journal article" date="2023" name="G3 (Bethesda)">
        <title>Whole genome assembly and annotation of the endangered Caribbean coral Acropora cervicornis.</title>
        <authorList>
            <person name="Selwyn J.D."/>
            <person name="Vollmer S.V."/>
        </authorList>
    </citation>
    <scope>NUCLEOTIDE SEQUENCE</scope>
    <source>
        <strain evidence="2">K2</strain>
    </source>
</reference>
<keyword evidence="1" id="KW-1133">Transmembrane helix</keyword>
<gene>
    <name evidence="2" type="ORF">P5673_032363</name>
</gene>
<protein>
    <submittedName>
        <fullName evidence="2">Uncharacterized protein</fullName>
    </submittedName>
</protein>
<sequence length="51" mass="6082">MSFNLLWELGTTGPRLESWALSSPMSWFSTLKAIFMFYLARGLQIQYWNKY</sequence>
<name>A0AAD9US25_ACRCE</name>
<accession>A0AAD9US25</accession>
<comment type="caution">
    <text evidence="2">The sequence shown here is derived from an EMBL/GenBank/DDBJ whole genome shotgun (WGS) entry which is preliminary data.</text>
</comment>
<keyword evidence="3" id="KW-1185">Reference proteome</keyword>
<evidence type="ECO:0000313" key="2">
    <source>
        <dbReference type="EMBL" id="KAK2547622.1"/>
    </source>
</evidence>
<reference evidence="2" key="2">
    <citation type="journal article" date="2023" name="Science">
        <title>Genomic signatures of disease resistance in endangered staghorn corals.</title>
        <authorList>
            <person name="Vollmer S.V."/>
            <person name="Selwyn J.D."/>
            <person name="Despard B.A."/>
            <person name="Roesel C.L."/>
        </authorList>
    </citation>
    <scope>NUCLEOTIDE SEQUENCE</scope>
    <source>
        <strain evidence="2">K2</strain>
    </source>
</reference>
<dbReference type="AlphaFoldDB" id="A0AAD9US25"/>
<proteinExistence type="predicted"/>
<keyword evidence="1" id="KW-0812">Transmembrane</keyword>
<feature type="transmembrane region" description="Helical" evidence="1">
    <location>
        <begin position="20"/>
        <end position="40"/>
    </location>
</feature>
<evidence type="ECO:0000256" key="1">
    <source>
        <dbReference type="SAM" id="Phobius"/>
    </source>
</evidence>
<keyword evidence="1" id="KW-0472">Membrane</keyword>
<evidence type="ECO:0000313" key="3">
    <source>
        <dbReference type="Proteomes" id="UP001249851"/>
    </source>
</evidence>
<organism evidence="2 3">
    <name type="scientific">Acropora cervicornis</name>
    <name type="common">Staghorn coral</name>
    <dbReference type="NCBI Taxonomy" id="6130"/>
    <lineage>
        <taxon>Eukaryota</taxon>
        <taxon>Metazoa</taxon>
        <taxon>Cnidaria</taxon>
        <taxon>Anthozoa</taxon>
        <taxon>Hexacorallia</taxon>
        <taxon>Scleractinia</taxon>
        <taxon>Astrocoeniina</taxon>
        <taxon>Acroporidae</taxon>
        <taxon>Acropora</taxon>
    </lineage>
</organism>